<dbReference type="GO" id="GO:0000976">
    <property type="term" value="F:transcription cis-regulatory region binding"/>
    <property type="evidence" value="ECO:0007669"/>
    <property type="project" value="TreeGrafter"/>
</dbReference>
<dbReference type="GeneID" id="30145509"/>
<evidence type="ECO:0000256" key="1">
    <source>
        <dbReference type="ARBA" id="ARBA00004123"/>
    </source>
</evidence>
<dbReference type="PROSITE" id="PS50048">
    <property type="entry name" value="ZN2_CY6_FUNGAL_2"/>
    <property type="match status" value="1"/>
</dbReference>
<feature type="compositionally biased region" description="Polar residues" evidence="3">
    <location>
        <begin position="624"/>
        <end position="644"/>
    </location>
</feature>
<dbReference type="Pfam" id="PF00172">
    <property type="entry name" value="Zn_clus"/>
    <property type="match status" value="1"/>
</dbReference>
<feature type="region of interest" description="Disordered" evidence="3">
    <location>
        <begin position="615"/>
        <end position="644"/>
    </location>
</feature>
<dbReference type="Proteomes" id="UP000094336">
    <property type="component" value="Unassembled WGS sequence"/>
</dbReference>
<dbReference type="AlphaFoldDB" id="A0A1E3QZA9"/>
<evidence type="ECO:0000259" key="4">
    <source>
        <dbReference type="PROSITE" id="PS50048"/>
    </source>
</evidence>
<dbReference type="RefSeq" id="XP_018988283.1">
    <property type="nucleotide sequence ID" value="XM_019127656.1"/>
</dbReference>
<organism evidence="5 6">
    <name type="scientific">Babjeviella inositovora NRRL Y-12698</name>
    <dbReference type="NCBI Taxonomy" id="984486"/>
    <lineage>
        <taxon>Eukaryota</taxon>
        <taxon>Fungi</taxon>
        <taxon>Dikarya</taxon>
        <taxon>Ascomycota</taxon>
        <taxon>Saccharomycotina</taxon>
        <taxon>Pichiomycetes</taxon>
        <taxon>Serinales incertae sedis</taxon>
        <taxon>Babjeviella</taxon>
    </lineage>
</organism>
<dbReference type="GO" id="GO:0008270">
    <property type="term" value="F:zinc ion binding"/>
    <property type="evidence" value="ECO:0007669"/>
    <property type="project" value="InterPro"/>
</dbReference>
<dbReference type="GO" id="GO:0005634">
    <property type="term" value="C:nucleus"/>
    <property type="evidence" value="ECO:0007669"/>
    <property type="project" value="UniProtKB-SubCell"/>
</dbReference>
<feature type="domain" description="Zn(2)-C6 fungal-type" evidence="4">
    <location>
        <begin position="16"/>
        <end position="46"/>
    </location>
</feature>
<proteinExistence type="predicted"/>
<accession>A0A1E3QZA9</accession>
<dbReference type="Gene3D" id="4.10.240.10">
    <property type="entry name" value="Zn(2)-C6 fungal-type DNA-binding domain"/>
    <property type="match status" value="1"/>
</dbReference>
<dbReference type="PANTHER" id="PTHR37534:SF43">
    <property type="entry name" value="FINGER DOMAIN PROTEIN, PUTATIVE (AFU_ORTHOLOGUE AFUA_1G01850)-RELATED"/>
    <property type="match status" value="1"/>
</dbReference>
<sequence length="769" mass="86784">MSHSVSDEKKKRSRNGCHNCKRLKIKCDELKPTCSYCQKRNSECDYSVKLTWGGRPFKKPRQTKHDFFQVEPANTPSAAPWNAFDTRTPIGPRTPKVDGLTMSQFPTPVTPMAVTSVTPAHIPPVASSPIETIEESSFQSGISSLNHLWTKLESITNASDALNLRDFGVLDDLLTSMNDTVPAPIVLEAKPVESLPPLEHTEDNAYAVDLEKVCDYNNTFSDGLSFNLPSSMALRNQNNFYLASLTLLDDSDEPFTSLFDINDPISFFRSIPPTINPLPEILLQVPYYREIFHFYTEVTASMLVPAPAHMYKENPFRVILPRMAMQCLPILCAMLAFAAKHRSIIIGQAVPVEIIDQLISRSLNGLMAALRNESESKSDTTLATALLLLCYEVFSQNETGWRTHFVGARRIIRSRNGHKSITSEPVNREDTLGAETPGDVMLSLDGTRMVGQVQRSYTRSLDVHRKVHRNPLKRESNIGFFLIRWFAYIDVIGGLASAKPWRNPPSRYVPNNDDPEVDEDDFMTDVCLRDETENDMTDFEDIDHFMGFDIKFVPILADIVALISKRENVEADEILGTLPIKLVTEALEAKSRLMDCFEIGEKKREKRHQKILELRRKKQEERQQSTTPPDVNSPTTATSEATKISENVLRSTNRVFAYMGLINLYRRVLCVPTESPIIQQHAKDIADAFKSNIPACSNAEVCCSFALFTAGCEVMDPEYRIFFQERFTAMSKVGNIAANTALEVMMQCWESGKSWMSILKEQDIVLVFF</sequence>
<dbReference type="InterPro" id="IPR001138">
    <property type="entry name" value="Zn2Cys6_DnaBD"/>
</dbReference>
<protein>
    <recommendedName>
        <fullName evidence="4">Zn(2)-C6 fungal-type domain-containing protein</fullName>
    </recommendedName>
</protein>
<dbReference type="OrthoDB" id="5229455at2759"/>
<dbReference type="SMART" id="SM00066">
    <property type="entry name" value="GAL4"/>
    <property type="match status" value="1"/>
</dbReference>
<name>A0A1E3QZA9_9ASCO</name>
<dbReference type="CDD" id="cd00067">
    <property type="entry name" value="GAL4"/>
    <property type="match status" value="1"/>
</dbReference>
<dbReference type="GO" id="GO:0000981">
    <property type="term" value="F:DNA-binding transcription factor activity, RNA polymerase II-specific"/>
    <property type="evidence" value="ECO:0007669"/>
    <property type="project" value="InterPro"/>
</dbReference>
<evidence type="ECO:0000256" key="2">
    <source>
        <dbReference type="ARBA" id="ARBA00023242"/>
    </source>
</evidence>
<evidence type="ECO:0000313" key="5">
    <source>
        <dbReference type="EMBL" id="ODQ82955.1"/>
    </source>
</evidence>
<reference evidence="6" key="1">
    <citation type="submission" date="2016-05" db="EMBL/GenBank/DDBJ databases">
        <title>Comparative genomics of biotechnologically important yeasts.</title>
        <authorList>
            <consortium name="DOE Joint Genome Institute"/>
            <person name="Riley R."/>
            <person name="Haridas S."/>
            <person name="Wolfe K.H."/>
            <person name="Lopes M.R."/>
            <person name="Hittinger C.T."/>
            <person name="Goker M."/>
            <person name="Salamov A."/>
            <person name="Wisecaver J."/>
            <person name="Long T.M."/>
            <person name="Aerts A.L."/>
            <person name="Barry K."/>
            <person name="Choi C."/>
            <person name="Clum A."/>
            <person name="Coughlan A.Y."/>
            <person name="Deshpande S."/>
            <person name="Douglass A.P."/>
            <person name="Hanson S.J."/>
            <person name="Klenk H.-P."/>
            <person name="Labutti K."/>
            <person name="Lapidus A."/>
            <person name="Lindquist E."/>
            <person name="Lipzen A."/>
            <person name="Meier-Kolthoff J.P."/>
            <person name="Ohm R.A."/>
            <person name="Otillar R.P."/>
            <person name="Pangilinan J."/>
            <person name="Peng Y."/>
            <person name="Rokas A."/>
            <person name="Rosa C.A."/>
            <person name="Scheuner C."/>
            <person name="Sibirny A.A."/>
            <person name="Slot J.C."/>
            <person name="Stielow J.B."/>
            <person name="Sun H."/>
            <person name="Kurtzman C.P."/>
            <person name="Blackwell M."/>
            <person name="Grigoriev I.V."/>
            <person name="Jeffries T.W."/>
        </authorList>
    </citation>
    <scope>NUCLEOTIDE SEQUENCE [LARGE SCALE GENOMIC DNA]</scope>
    <source>
        <strain evidence="6">NRRL Y-12698</strain>
    </source>
</reference>
<dbReference type="PANTHER" id="PTHR37534">
    <property type="entry name" value="TRANSCRIPTIONAL ACTIVATOR PROTEIN UGA3"/>
    <property type="match status" value="1"/>
</dbReference>
<dbReference type="InterPro" id="IPR021858">
    <property type="entry name" value="Fun_TF"/>
</dbReference>
<evidence type="ECO:0000256" key="3">
    <source>
        <dbReference type="SAM" id="MobiDB-lite"/>
    </source>
</evidence>
<dbReference type="GO" id="GO:0045944">
    <property type="term" value="P:positive regulation of transcription by RNA polymerase II"/>
    <property type="evidence" value="ECO:0007669"/>
    <property type="project" value="TreeGrafter"/>
</dbReference>
<keyword evidence="6" id="KW-1185">Reference proteome</keyword>
<dbReference type="PROSITE" id="PS00463">
    <property type="entry name" value="ZN2_CY6_FUNGAL_1"/>
    <property type="match status" value="1"/>
</dbReference>
<dbReference type="SUPFAM" id="SSF57701">
    <property type="entry name" value="Zn2/Cys6 DNA-binding domain"/>
    <property type="match status" value="1"/>
</dbReference>
<dbReference type="Pfam" id="PF11951">
    <property type="entry name" value="Fungal_trans_2"/>
    <property type="match status" value="1"/>
</dbReference>
<dbReference type="InterPro" id="IPR036864">
    <property type="entry name" value="Zn2-C6_fun-type_DNA-bd_sf"/>
</dbReference>
<keyword evidence="2" id="KW-0539">Nucleus</keyword>
<evidence type="ECO:0000313" key="6">
    <source>
        <dbReference type="Proteomes" id="UP000094336"/>
    </source>
</evidence>
<comment type="subcellular location">
    <subcellularLocation>
        <location evidence="1">Nucleus</location>
    </subcellularLocation>
</comment>
<dbReference type="STRING" id="984486.A0A1E3QZA9"/>
<gene>
    <name evidence="5" type="ORF">BABINDRAFT_159433</name>
</gene>
<dbReference type="EMBL" id="KV454426">
    <property type="protein sequence ID" value="ODQ82955.1"/>
    <property type="molecule type" value="Genomic_DNA"/>
</dbReference>